<dbReference type="SUPFAM" id="SSF48452">
    <property type="entry name" value="TPR-like"/>
    <property type="match status" value="1"/>
</dbReference>
<dbReference type="RefSeq" id="WP_328338726.1">
    <property type="nucleotide sequence ID" value="NZ_CP107906.1"/>
</dbReference>
<name>A0ABZ1NRD5_STRVL</name>
<reference evidence="1 2" key="1">
    <citation type="submission" date="2022-10" db="EMBL/GenBank/DDBJ databases">
        <title>The complete genomes of actinobacterial strains from the NBC collection.</title>
        <authorList>
            <person name="Joergensen T.S."/>
            <person name="Alvarez Arevalo M."/>
            <person name="Sterndorff E.B."/>
            <person name="Faurdal D."/>
            <person name="Vuksanovic O."/>
            <person name="Mourched A.-S."/>
            <person name="Charusanti P."/>
            <person name="Shaw S."/>
            <person name="Blin K."/>
            <person name="Weber T."/>
        </authorList>
    </citation>
    <scope>NUCLEOTIDE SEQUENCE [LARGE SCALE GENOMIC DNA]</scope>
    <source>
        <strain evidence="1 2">NBC_00456</strain>
    </source>
</reference>
<keyword evidence="2" id="KW-1185">Reference proteome</keyword>
<evidence type="ECO:0000313" key="2">
    <source>
        <dbReference type="Proteomes" id="UP001341259"/>
    </source>
</evidence>
<dbReference type="Pfam" id="PF13424">
    <property type="entry name" value="TPR_12"/>
    <property type="match status" value="1"/>
</dbReference>
<dbReference type="EMBL" id="CP107906">
    <property type="protein sequence ID" value="WUG94313.1"/>
    <property type="molecule type" value="Genomic_DNA"/>
</dbReference>
<sequence length="93" mass="10389">MPARHDYAGGLFRFGRHEEAEPLARRVPADRTRLQDPEHPLTLSATSLTARVAHGLGRIDEAIGIMEELSERRARVLGHEHPRPAHDRAWGAA</sequence>
<evidence type="ECO:0000313" key="1">
    <source>
        <dbReference type="EMBL" id="WUG94313.1"/>
    </source>
</evidence>
<gene>
    <name evidence="1" type="ORF">OHB29_15345</name>
</gene>
<accession>A0ABZ1NRD5</accession>
<proteinExistence type="predicted"/>
<dbReference type="Proteomes" id="UP001341259">
    <property type="component" value="Chromosome"/>
</dbReference>
<protein>
    <submittedName>
        <fullName evidence="1">Tetratricopeptide repeat protein</fullName>
    </submittedName>
</protein>
<dbReference type="Gene3D" id="1.25.40.10">
    <property type="entry name" value="Tetratricopeptide repeat domain"/>
    <property type="match status" value="1"/>
</dbReference>
<organism evidence="1 2">
    <name type="scientific">Streptomyces violaceus</name>
    <name type="common">Streptomyces venezuelae</name>
    <dbReference type="NCBI Taxonomy" id="1936"/>
    <lineage>
        <taxon>Bacteria</taxon>
        <taxon>Bacillati</taxon>
        <taxon>Actinomycetota</taxon>
        <taxon>Actinomycetes</taxon>
        <taxon>Kitasatosporales</taxon>
        <taxon>Streptomycetaceae</taxon>
        <taxon>Streptomyces</taxon>
    </lineage>
</organism>
<dbReference type="InterPro" id="IPR011990">
    <property type="entry name" value="TPR-like_helical_dom_sf"/>
</dbReference>